<dbReference type="Proteomes" id="UP000032025">
    <property type="component" value="Unassembled WGS sequence"/>
</dbReference>
<protein>
    <submittedName>
        <fullName evidence="1">DNA, contig: SP622</fullName>
    </submittedName>
</protein>
<dbReference type="AlphaFoldDB" id="A0A0C9NBD5"/>
<evidence type="ECO:0000313" key="2">
    <source>
        <dbReference type="Proteomes" id="UP000032025"/>
    </source>
</evidence>
<accession>A0A0C9NBD5</accession>
<proteinExistence type="predicted"/>
<dbReference type="EMBL" id="BBJS01000022">
    <property type="protein sequence ID" value="GAN13577.1"/>
    <property type="molecule type" value="Genomic_DNA"/>
</dbReference>
<sequence length="57" mass="6395">MKSEAVYAAMARLFIATYGKRLVADRECAETARQLEWRVACADRLPNVDDIGPIQNP</sequence>
<comment type="caution">
    <text evidence="1">The sequence shown here is derived from an EMBL/GenBank/DDBJ whole genome shotgun (WGS) entry which is preliminary data.</text>
</comment>
<name>A0A0C9NBD5_SPHPI</name>
<reference evidence="1 2" key="1">
    <citation type="submission" date="2014-08" db="EMBL/GenBank/DDBJ databases">
        <title>Whole genome shotgun sequence of Sphingomonas paucimobilis NBRC 13935.</title>
        <authorList>
            <person name="Hosoyama A."/>
            <person name="Hashimoto M."/>
            <person name="Hosoyama Y."/>
            <person name="Noguchi M."/>
            <person name="Uohara A."/>
            <person name="Ohji S."/>
            <person name="Katano-Makiyama Y."/>
            <person name="Ichikawa N."/>
            <person name="Kimura A."/>
            <person name="Yamazoe A."/>
            <person name="Fujita N."/>
        </authorList>
    </citation>
    <scope>NUCLEOTIDE SEQUENCE [LARGE SCALE GENOMIC DNA]</scope>
    <source>
        <strain evidence="1 2">NBRC 13935</strain>
    </source>
</reference>
<keyword evidence="2" id="KW-1185">Reference proteome</keyword>
<gene>
    <name evidence="1" type="ORF">SP6_22_00090</name>
</gene>
<organism evidence="1 2">
    <name type="scientific">Sphingomonas paucimobilis NBRC 13935</name>
    <dbReference type="NCBI Taxonomy" id="1219050"/>
    <lineage>
        <taxon>Bacteria</taxon>
        <taxon>Pseudomonadati</taxon>
        <taxon>Pseudomonadota</taxon>
        <taxon>Alphaproteobacteria</taxon>
        <taxon>Sphingomonadales</taxon>
        <taxon>Sphingomonadaceae</taxon>
        <taxon>Sphingomonas</taxon>
    </lineage>
</organism>
<evidence type="ECO:0000313" key="1">
    <source>
        <dbReference type="EMBL" id="GAN13577.1"/>
    </source>
</evidence>